<keyword evidence="12" id="KW-1185">Reference proteome</keyword>
<evidence type="ECO:0000256" key="1">
    <source>
        <dbReference type="ARBA" id="ARBA00004123"/>
    </source>
</evidence>
<organism evidence="11 12">
    <name type="scientific">Sphaerosporella brunnea</name>
    <dbReference type="NCBI Taxonomy" id="1250544"/>
    <lineage>
        <taxon>Eukaryota</taxon>
        <taxon>Fungi</taxon>
        <taxon>Dikarya</taxon>
        <taxon>Ascomycota</taxon>
        <taxon>Pezizomycotina</taxon>
        <taxon>Pezizomycetes</taxon>
        <taxon>Pezizales</taxon>
        <taxon>Pyronemataceae</taxon>
        <taxon>Sphaerosporella</taxon>
    </lineage>
</organism>
<evidence type="ECO:0000256" key="3">
    <source>
        <dbReference type="ARBA" id="ARBA00011837"/>
    </source>
</evidence>
<sequence>MATPNATAAGDTPIPPNAFDFVPDLHELIQRVYSDEIDAKDIAHESNALRLKIAKARNLVASLPDANKSAEEQRAEIRALEERIAKQRLMLTSVAELDVVKDLVESSGKMQVDR</sequence>
<protein>
    <recommendedName>
        <fullName evidence="9">Mediator of RNA polymerase II transcription subunit 9</fullName>
    </recommendedName>
    <alternativeName>
        <fullName evidence="9">Mediator complex subunit 9</fullName>
    </alternativeName>
</protein>
<comment type="subunit">
    <text evidence="3 9">Component of the Mediator complex.</text>
</comment>
<evidence type="ECO:0000256" key="9">
    <source>
        <dbReference type="RuleBase" id="RU364145"/>
    </source>
</evidence>
<accession>A0A5J5FA76</accession>
<evidence type="ECO:0000256" key="5">
    <source>
        <dbReference type="ARBA" id="ARBA00023159"/>
    </source>
</evidence>
<gene>
    <name evidence="9" type="primary">MED9</name>
    <name evidence="11" type="ORF">FN846DRAFT_928180</name>
</gene>
<dbReference type="InterPro" id="IPR011425">
    <property type="entry name" value="Med9"/>
</dbReference>
<evidence type="ECO:0000256" key="7">
    <source>
        <dbReference type="ARBA" id="ARBA00023242"/>
    </source>
</evidence>
<evidence type="ECO:0000313" key="11">
    <source>
        <dbReference type="EMBL" id="KAA8913929.1"/>
    </source>
</evidence>
<evidence type="ECO:0000256" key="6">
    <source>
        <dbReference type="ARBA" id="ARBA00023163"/>
    </source>
</evidence>
<name>A0A5J5FA76_9PEZI</name>
<proteinExistence type="inferred from homology"/>
<comment type="similarity">
    <text evidence="2 9">Belongs to the Mediator complex subunit 9 family.</text>
</comment>
<keyword evidence="5 9" id="KW-0010">Activator</keyword>
<dbReference type="Gene3D" id="6.10.280.10">
    <property type="entry name" value="Mediator complex, subunit Med21"/>
    <property type="match status" value="1"/>
</dbReference>
<dbReference type="Pfam" id="PF07544">
    <property type="entry name" value="Med9"/>
    <property type="match status" value="1"/>
</dbReference>
<keyword evidence="10" id="KW-0175">Coiled coil</keyword>
<evidence type="ECO:0000256" key="10">
    <source>
        <dbReference type="SAM" id="Coils"/>
    </source>
</evidence>
<comment type="caution">
    <text evidence="11">The sequence shown here is derived from an EMBL/GenBank/DDBJ whole genome shotgun (WGS) entry which is preliminary data.</text>
</comment>
<dbReference type="GO" id="GO:0003712">
    <property type="term" value="F:transcription coregulator activity"/>
    <property type="evidence" value="ECO:0007669"/>
    <property type="project" value="InterPro"/>
</dbReference>
<keyword evidence="7 9" id="KW-0539">Nucleus</keyword>
<comment type="function">
    <text evidence="8 9">Component of the Mediator complex, a coactivator involved in the regulated transcription of nearly all RNA polymerase II-dependent genes. Mediator functions as a bridge to convey information from gene-specific regulatory proteins to the basal RNA polymerase II transcription machinery. Mediator is recruited to promoters by direct interactions with regulatory proteins and serves as a scaffold for the assembly of a functional preinitiation complex with RNA polymerase II and the general transcription factors.</text>
</comment>
<dbReference type="GO" id="GO:0006357">
    <property type="term" value="P:regulation of transcription by RNA polymerase II"/>
    <property type="evidence" value="ECO:0007669"/>
    <property type="project" value="InterPro"/>
</dbReference>
<dbReference type="GO" id="GO:0016592">
    <property type="term" value="C:mediator complex"/>
    <property type="evidence" value="ECO:0007669"/>
    <property type="project" value="InterPro"/>
</dbReference>
<dbReference type="SUPFAM" id="SSF140718">
    <property type="entry name" value="Mediator hinge subcomplex-like"/>
    <property type="match status" value="1"/>
</dbReference>
<evidence type="ECO:0000256" key="8">
    <source>
        <dbReference type="ARBA" id="ARBA00025687"/>
    </source>
</evidence>
<dbReference type="Proteomes" id="UP000326924">
    <property type="component" value="Unassembled WGS sequence"/>
</dbReference>
<feature type="coiled-coil region" evidence="10">
    <location>
        <begin position="63"/>
        <end position="90"/>
    </location>
</feature>
<keyword evidence="4 9" id="KW-0805">Transcription regulation</keyword>
<comment type="subcellular location">
    <subcellularLocation>
        <location evidence="1 9">Nucleus</location>
    </subcellularLocation>
</comment>
<dbReference type="OrthoDB" id="5414694at2759"/>
<evidence type="ECO:0000256" key="4">
    <source>
        <dbReference type="ARBA" id="ARBA00023015"/>
    </source>
</evidence>
<evidence type="ECO:0000256" key="2">
    <source>
        <dbReference type="ARBA" id="ARBA00008089"/>
    </source>
</evidence>
<evidence type="ECO:0000313" key="12">
    <source>
        <dbReference type="Proteomes" id="UP000326924"/>
    </source>
</evidence>
<keyword evidence="6 9" id="KW-0804">Transcription</keyword>
<dbReference type="InterPro" id="IPR037212">
    <property type="entry name" value="Med7/Med21-like"/>
</dbReference>
<dbReference type="AlphaFoldDB" id="A0A5J5FA76"/>
<reference evidence="11 12" key="1">
    <citation type="submission" date="2019-09" db="EMBL/GenBank/DDBJ databases">
        <title>Draft genome of the ectomycorrhizal ascomycete Sphaerosporella brunnea.</title>
        <authorList>
            <consortium name="DOE Joint Genome Institute"/>
            <person name="Benucci G.M."/>
            <person name="Marozzi G."/>
            <person name="Antonielli L."/>
            <person name="Sanchez S."/>
            <person name="Marco P."/>
            <person name="Wang X."/>
            <person name="Falini L.B."/>
            <person name="Barry K."/>
            <person name="Haridas S."/>
            <person name="Lipzen A."/>
            <person name="Labutti K."/>
            <person name="Grigoriev I.V."/>
            <person name="Murat C."/>
            <person name="Martin F."/>
            <person name="Albertini E."/>
            <person name="Donnini D."/>
            <person name="Bonito G."/>
        </authorList>
    </citation>
    <scope>NUCLEOTIDE SEQUENCE [LARGE SCALE GENOMIC DNA]</scope>
    <source>
        <strain evidence="11 12">Sb_GMNB300</strain>
    </source>
</reference>
<dbReference type="InParanoid" id="A0A5J5FA76"/>
<dbReference type="EMBL" id="VXIS01000011">
    <property type="protein sequence ID" value="KAA8913929.1"/>
    <property type="molecule type" value="Genomic_DNA"/>
</dbReference>